<feature type="region of interest" description="Disordered" evidence="2">
    <location>
        <begin position="57"/>
        <end position="96"/>
    </location>
</feature>
<keyword evidence="3" id="KW-0812">Transmembrane</keyword>
<proteinExistence type="inferred from homology"/>
<dbReference type="AlphaFoldDB" id="A0A524RNA3"/>
<dbReference type="Pfam" id="PF03816">
    <property type="entry name" value="LytR_cpsA_psr"/>
    <property type="match status" value="1"/>
</dbReference>
<keyword evidence="3" id="KW-1133">Transmembrane helix</keyword>
<evidence type="ECO:0000256" key="1">
    <source>
        <dbReference type="ARBA" id="ARBA00006068"/>
    </source>
</evidence>
<evidence type="ECO:0000256" key="3">
    <source>
        <dbReference type="SAM" id="Phobius"/>
    </source>
</evidence>
<dbReference type="Gene3D" id="3.40.630.190">
    <property type="entry name" value="LCP protein"/>
    <property type="match status" value="1"/>
</dbReference>
<feature type="compositionally biased region" description="Polar residues" evidence="2">
    <location>
        <begin position="67"/>
        <end position="79"/>
    </location>
</feature>
<evidence type="ECO:0000259" key="5">
    <source>
        <dbReference type="Pfam" id="PF13399"/>
    </source>
</evidence>
<feature type="domain" description="LytR/CpsA/Psr regulator C-terminal" evidence="5">
    <location>
        <begin position="412"/>
        <end position="481"/>
    </location>
</feature>
<feature type="compositionally biased region" description="Basic residues" evidence="2">
    <location>
        <begin position="82"/>
        <end position="94"/>
    </location>
</feature>
<evidence type="ECO:0000256" key="2">
    <source>
        <dbReference type="SAM" id="MobiDB-lite"/>
    </source>
</evidence>
<accession>A0A524RNA3</accession>
<dbReference type="Proteomes" id="UP000317990">
    <property type="component" value="Unassembled WGS sequence"/>
</dbReference>
<reference evidence="6 7" key="1">
    <citation type="journal article" date="2019" name="mSystems">
        <title>Life at home and on the roam: Genomic adaptions reflect the dual lifestyle of an intracellular, facultative symbiont.</title>
        <authorList>
            <person name="Burgsdorf I."/>
        </authorList>
    </citation>
    <scope>NUCLEOTIDE SEQUENCE [LARGE SCALE GENOMIC DNA]</scope>
    <source>
        <strain evidence="6">277cV</strain>
    </source>
</reference>
<evidence type="ECO:0000259" key="4">
    <source>
        <dbReference type="Pfam" id="PF03816"/>
    </source>
</evidence>
<sequence length="482" mass="51838">MAASISWLPAEPSVSVTAIGYLGQTYRGGSQGLASRGRAVTMRGSSLELNMADVVGPEAGHPRRQHLQQNQPGQGPSNVPQRRPRQRQRPRQRRASPLIRNIRLAYRISVMVAVAALGIGALETLWRRADLAMPTSISQPSLGTIAPRPERGITLLVVGQGEGGQDQRDDQVGFLLARIEPGQALRLLQLPASTPLTLPGRRQATLAQAYGLGGIALVSDSLAETLDTDRVRADRYIEAPIQLLAGMVEQLGGVPVTVEKDLARQGLQLGQASSGRGAATTTPLQQGRQWLQADGVTQYLGFREVQETEAWQLERQRRLLGALRERLRDPALTGPFSNVLEGQLWGRNSNLSLPEVFSLVAASLDPRQGMSLEQLPLDGDGELRRVVVNRWALGDPIVRDAIVLEGSAAQRQRALERLQAASLGPVVERSAPAVPLATTRVVTRGNADDADAVIRALGAGRISEDAPSSTARVTVRLGQDFG</sequence>
<comment type="caution">
    <text evidence="6">The sequence shown here is derived from an EMBL/GenBank/DDBJ whole genome shotgun (WGS) entry which is preliminary data.</text>
</comment>
<dbReference type="InterPro" id="IPR004474">
    <property type="entry name" value="LytR_CpsA_psr"/>
</dbReference>
<comment type="similarity">
    <text evidence="1">Belongs to the LytR/CpsA/Psr (LCP) family.</text>
</comment>
<dbReference type="EMBL" id="SRMO01000065">
    <property type="protein sequence ID" value="TGG92244.1"/>
    <property type="molecule type" value="Genomic_DNA"/>
</dbReference>
<dbReference type="InterPro" id="IPR050922">
    <property type="entry name" value="LytR/CpsA/Psr_CW_biosynth"/>
</dbReference>
<dbReference type="PANTHER" id="PTHR33392:SF6">
    <property type="entry name" value="POLYISOPRENYL-TEICHOIC ACID--PEPTIDOGLYCAN TEICHOIC ACID TRANSFERASE TAGU"/>
    <property type="match status" value="1"/>
</dbReference>
<gene>
    <name evidence="6" type="ORF">ERJ67_06210</name>
</gene>
<dbReference type="PANTHER" id="PTHR33392">
    <property type="entry name" value="POLYISOPRENYL-TEICHOIC ACID--PEPTIDOGLYCAN TEICHOIC ACID TRANSFERASE TAGU"/>
    <property type="match status" value="1"/>
</dbReference>
<protein>
    <submittedName>
        <fullName evidence="6">LytR family transcriptional regulator</fullName>
    </submittedName>
</protein>
<dbReference type="Pfam" id="PF13399">
    <property type="entry name" value="LytR_C"/>
    <property type="match status" value="1"/>
</dbReference>
<evidence type="ECO:0000313" key="6">
    <source>
        <dbReference type="EMBL" id="TGG92244.1"/>
    </source>
</evidence>
<name>A0A524RNA3_9CHRO</name>
<feature type="transmembrane region" description="Helical" evidence="3">
    <location>
        <begin position="104"/>
        <end position="126"/>
    </location>
</feature>
<keyword evidence="3" id="KW-0472">Membrane</keyword>
<evidence type="ECO:0000313" key="7">
    <source>
        <dbReference type="Proteomes" id="UP000317990"/>
    </source>
</evidence>
<feature type="domain" description="Cell envelope-related transcriptional attenuator" evidence="4">
    <location>
        <begin position="202"/>
        <end position="327"/>
    </location>
</feature>
<dbReference type="InterPro" id="IPR027381">
    <property type="entry name" value="LytR/CpsA/Psr_C"/>
</dbReference>
<organism evidence="6 7">
    <name type="scientific">Aphanocapsa feldmannii 277cV</name>
    <dbReference type="NCBI Taxonomy" id="2507553"/>
    <lineage>
        <taxon>Bacteria</taxon>
        <taxon>Bacillati</taxon>
        <taxon>Cyanobacteriota</taxon>
        <taxon>Cyanophyceae</taxon>
        <taxon>Oscillatoriophycideae</taxon>
        <taxon>Chroococcales</taxon>
        <taxon>Microcystaceae</taxon>
        <taxon>Aphanocapsa</taxon>
    </lineage>
</organism>